<proteinExistence type="predicted"/>
<evidence type="ECO:0000313" key="3">
    <source>
        <dbReference type="RefSeq" id="XP_027364590.1"/>
    </source>
</evidence>
<dbReference type="Pfam" id="PF10536">
    <property type="entry name" value="PMD"/>
    <property type="match status" value="1"/>
</dbReference>
<dbReference type="PANTHER" id="PTHR46033:SF8">
    <property type="entry name" value="PROTEIN MAINTENANCE OF MERISTEMS-LIKE"/>
    <property type="match status" value="1"/>
</dbReference>
<reference evidence="2" key="1">
    <citation type="journal article" date="2019" name="Toxins">
        <title>Detection of Abrin-Like and Prepropulchellin-Like Toxin Genes and Transcripts Using Whole Genome Sequencing and Full-Length Transcript Sequencing of Abrus precatorius.</title>
        <authorList>
            <person name="Hovde B.T."/>
            <person name="Daligault H.E."/>
            <person name="Hanschen E.R."/>
            <person name="Kunde Y.A."/>
            <person name="Johnson M.B."/>
            <person name="Starkenburg S.R."/>
            <person name="Johnson S.L."/>
        </authorList>
    </citation>
    <scope>NUCLEOTIDE SEQUENCE [LARGE SCALE GENOMIC DNA]</scope>
</reference>
<dbReference type="KEGG" id="aprc:113871690"/>
<evidence type="ECO:0000259" key="1">
    <source>
        <dbReference type="Pfam" id="PF10536"/>
    </source>
</evidence>
<dbReference type="InterPro" id="IPR044824">
    <property type="entry name" value="MAIN-like"/>
</dbReference>
<dbReference type="PANTHER" id="PTHR46033">
    <property type="entry name" value="PROTEIN MAIN-LIKE 2"/>
    <property type="match status" value="1"/>
</dbReference>
<name>A0A8B8M7T6_ABRPR</name>
<protein>
    <submittedName>
        <fullName evidence="3">Protein MAIN-LIKE 2-like</fullName>
    </submittedName>
</protein>
<dbReference type="GO" id="GO:0010073">
    <property type="term" value="P:meristem maintenance"/>
    <property type="evidence" value="ECO:0007669"/>
    <property type="project" value="InterPro"/>
</dbReference>
<organism evidence="2 3">
    <name type="scientific">Abrus precatorius</name>
    <name type="common">Indian licorice</name>
    <name type="synonym">Glycine abrus</name>
    <dbReference type="NCBI Taxonomy" id="3816"/>
    <lineage>
        <taxon>Eukaryota</taxon>
        <taxon>Viridiplantae</taxon>
        <taxon>Streptophyta</taxon>
        <taxon>Embryophyta</taxon>
        <taxon>Tracheophyta</taxon>
        <taxon>Spermatophyta</taxon>
        <taxon>Magnoliopsida</taxon>
        <taxon>eudicotyledons</taxon>
        <taxon>Gunneridae</taxon>
        <taxon>Pentapetalae</taxon>
        <taxon>rosids</taxon>
        <taxon>fabids</taxon>
        <taxon>Fabales</taxon>
        <taxon>Fabaceae</taxon>
        <taxon>Papilionoideae</taxon>
        <taxon>50 kb inversion clade</taxon>
        <taxon>NPAAA clade</taxon>
        <taxon>indigoferoid/millettioid clade</taxon>
        <taxon>Abreae</taxon>
        <taxon>Abrus</taxon>
    </lineage>
</organism>
<dbReference type="RefSeq" id="XP_027364590.1">
    <property type="nucleotide sequence ID" value="XM_027508789.1"/>
</dbReference>
<dbReference type="AlphaFoldDB" id="A0A8B8M7T6"/>
<dbReference type="GeneID" id="113871690"/>
<feature type="domain" description="Aminotransferase-like plant mobile" evidence="1">
    <location>
        <begin position="50"/>
        <end position="166"/>
    </location>
</feature>
<accession>A0A8B8M7T6</accession>
<dbReference type="InterPro" id="IPR019557">
    <property type="entry name" value="AminoTfrase-like_pln_mobile"/>
</dbReference>
<reference evidence="3" key="2">
    <citation type="submission" date="2025-08" db="UniProtKB">
        <authorList>
            <consortium name="RefSeq"/>
        </authorList>
    </citation>
    <scope>IDENTIFICATION</scope>
    <source>
        <tissue evidence="3">Young leaves</tissue>
    </source>
</reference>
<dbReference type="Proteomes" id="UP000694853">
    <property type="component" value="Unplaced"/>
</dbReference>
<evidence type="ECO:0000313" key="2">
    <source>
        <dbReference type="Proteomes" id="UP000694853"/>
    </source>
</evidence>
<keyword evidence="2" id="KW-1185">Reference proteome</keyword>
<sequence>MIHVSEHIWDGRVHPILKVRKSQFILASLDGVPQEILPHLELAGFTRIAHDISVLLGLRIDGKLVIAPIGGNYADMVEESLGIRPEHDAFVGSFLKMSWLNQHFTHVVMHAHSPLHITRFAKSYILRLIGGFMLSDHSNSRVSVRYLPLLEDFVVTGEYSWGSAIIWQPYSVELIHSLPPICCEGMDL</sequence>
<gene>
    <name evidence="3" type="primary">LOC113871690</name>
</gene>